<proteinExistence type="predicted"/>
<dbReference type="RefSeq" id="XP_007714133.1">
    <property type="nucleotide sequence ID" value="XM_007715943.1"/>
</dbReference>
<organism evidence="2 3">
    <name type="scientific">Cochliobolus carbonum (strain 26-R-13)</name>
    <name type="common">Maize leaf spot fungus</name>
    <name type="synonym">Bipolaris zeicola</name>
    <dbReference type="NCBI Taxonomy" id="930089"/>
    <lineage>
        <taxon>Eukaryota</taxon>
        <taxon>Fungi</taxon>
        <taxon>Dikarya</taxon>
        <taxon>Ascomycota</taxon>
        <taxon>Pezizomycotina</taxon>
        <taxon>Dothideomycetes</taxon>
        <taxon>Pleosporomycetidae</taxon>
        <taxon>Pleosporales</taxon>
        <taxon>Pleosporineae</taxon>
        <taxon>Pleosporaceae</taxon>
        <taxon>Bipolaris</taxon>
    </lineage>
</organism>
<dbReference type="EMBL" id="KI964658">
    <property type="protein sequence ID" value="EUC31560.1"/>
    <property type="molecule type" value="Genomic_DNA"/>
</dbReference>
<feature type="non-terminal residue" evidence="2">
    <location>
        <position position="1"/>
    </location>
</feature>
<reference evidence="2 3" key="1">
    <citation type="journal article" date="2013" name="PLoS Genet.">
        <title>Comparative genome structure, secondary metabolite, and effector coding capacity across Cochliobolus pathogens.</title>
        <authorList>
            <person name="Condon B.J."/>
            <person name="Leng Y."/>
            <person name="Wu D."/>
            <person name="Bushley K.E."/>
            <person name="Ohm R.A."/>
            <person name="Otillar R."/>
            <person name="Martin J."/>
            <person name="Schackwitz W."/>
            <person name="Grimwood J."/>
            <person name="MohdZainudin N."/>
            <person name="Xue C."/>
            <person name="Wang R."/>
            <person name="Manning V.A."/>
            <person name="Dhillon B."/>
            <person name="Tu Z.J."/>
            <person name="Steffenson B.J."/>
            <person name="Salamov A."/>
            <person name="Sun H."/>
            <person name="Lowry S."/>
            <person name="LaButti K."/>
            <person name="Han J."/>
            <person name="Copeland A."/>
            <person name="Lindquist E."/>
            <person name="Barry K."/>
            <person name="Schmutz J."/>
            <person name="Baker S.E."/>
            <person name="Ciuffetti L.M."/>
            <person name="Grigoriev I.V."/>
            <person name="Zhong S."/>
            <person name="Turgeon B.G."/>
        </authorList>
    </citation>
    <scope>NUCLEOTIDE SEQUENCE [LARGE SCALE GENOMIC DNA]</scope>
    <source>
        <strain evidence="2 3">26-R-13</strain>
    </source>
</reference>
<accession>W6Y1R4</accession>
<dbReference type="HOGENOM" id="CLU_3055856_0_0_1"/>
<keyword evidence="1" id="KW-1133">Transmembrane helix</keyword>
<dbReference type="GeneID" id="19142259"/>
<protein>
    <submittedName>
        <fullName evidence="2">Uncharacterized protein</fullName>
    </submittedName>
</protein>
<keyword evidence="1" id="KW-0812">Transmembrane</keyword>
<sequence>DMALFAGPGSARVFRVTGSIAFVLQARLIMILWSLIGYLGTGGDTEIKRDLFGW</sequence>
<keyword evidence="3" id="KW-1185">Reference proteome</keyword>
<dbReference type="KEGG" id="bze:COCCADRAFT_100926"/>
<dbReference type="AlphaFoldDB" id="W6Y1R4"/>
<dbReference type="OrthoDB" id="10340304at2759"/>
<evidence type="ECO:0000313" key="3">
    <source>
        <dbReference type="Proteomes" id="UP000053841"/>
    </source>
</evidence>
<keyword evidence="1" id="KW-0472">Membrane</keyword>
<name>W6Y1R4_COCC2</name>
<gene>
    <name evidence="2" type="ORF">COCCADRAFT_100926</name>
</gene>
<evidence type="ECO:0000256" key="1">
    <source>
        <dbReference type="SAM" id="Phobius"/>
    </source>
</evidence>
<feature type="transmembrane region" description="Helical" evidence="1">
    <location>
        <begin position="20"/>
        <end position="39"/>
    </location>
</feature>
<evidence type="ECO:0000313" key="2">
    <source>
        <dbReference type="EMBL" id="EUC31560.1"/>
    </source>
</evidence>
<dbReference type="Proteomes" id="UP000053841">
    <property type="component" value="Unassembled WGS sequence"/>
</dbReference>